<evidence type="ECO:0008006" key="3">
    <source>
        <dbReference type="Google" id="ProtNLM"/>
    </source>
</evidence>
<reference evidence="1" key="1">
    <citation type="submission" date="2022-12" db="EMBL/GenBank/DDBJ databases">
        <title>Bacterial isolates from different developmental stages of Nematostella vectensis.</title>
        <authorList>
            <person name="Fraune S."/>
        </authorList>
    </citation>
    <scope>NUCLEOTIDE SEQUENCE</scope>
    <source>
        <strain evidence="1">G21630-S1</strain>
    </source>
</reference>
<name>A0ABT4LFQ5_9PROT</name>
<proteinExistence type="predicted"/>
<dbReference type="RefSeq" id="WP_269422123.1">
    <property type="nucleotide sequence ID" value="NZ_JAPWGY010000001.1"/>
</dbReference>
<evidence type="ECO:0000313" key="2">
    <source>
        <dbReference type="Proteomes" id="UP001069802"/>
    </source>
</evidence>
<keyword evidence="2" id="KW-1185">Reference proteome</keyword>
<gene>
    <name evidence="1" type="ORF">O4H49_04005</name>
</gene>
<accession>A0ABT4LFQ5</accession>
<organism evidence="1 2">
    <name type="scientific">Kiloniella laminariae</name>
    <dbReference type="NCBI Taxonomy" id="454162"/>
    <lineage>
        <taxon>Bacteria</taxon>
        <taxon>Pseudomonadati</taxon>
        <taxon>Pseudomonadota</taxon>
        <taxon>Alphaproteobacteria</taxon>
        <taxon>Rhodospirillales</taxon>
        <taxon>Kiloniellaceae</taxon>
        <taxon>Kiloniella</taxon>
    </lineage>
</organism>
<dbReference type="Proteomes" id="UP001069802">
    <property type="component" value="Unassembled WGS sequence"/>
</dbReference>
<comment type="caution">
    <text evidence="1">The sequence shown here is derived from an EMBL/GenBank/DDBJ whole genome shotgun (WGS) entry which is preliminary data.</text>
</comment>
<dbReference type="EMBL" id="JAPWGY010000001">
    <property type="protein sequence ID" value="MCZ4279928.1"/>
    <property type="molecule type" value="Genomic_DNA"/>
</dbReference>
<sequence length="188" mass="21250">MNHKFPLLLAATLLGAALQFGPVIQTATAKELTAKDCPMGFGATTPQEITQLACERQTSADRKTYNFIGTWFWDEGASFGRLYYKPIKSFQVWRQAPNISKKDVYIWPDFENIKEESMQEIACDGYKCYSFLFPEAKSSCLWFYRDLVSGKQASSATDIVTGFACTKEKDKTYSPAEAMAILRKIKTK</sequence>
<evidence type="ECO:0000313" key="1">
    <source>
        <dbReference type="EMBL" id="MCZ4279928.1"/>
    </source>
</evidence>
<protein>
    <recommendedName>
        <fullName evidence="3">Ig-like domain-containing protein</fullName>
    </recommendedName>
</protein>